<dbReference type="Pfam" id="PF00501">
    <property type="entry name" value="AMP-binding"/>
    <property type="match status" value="1"/>
</dbReference>
<dbReference type="EMBL" id="CP069028">
    <property type="protein sequence ID" value="QRC95925.1"/>
    <property type="molecule type" value="Genomic_DNA"/>
</dbReference>
<dbReference type="Gene3D" id="3.40.50.12780">
    <property type="entry name" value="N-terminal domain of ligase-like"/>
    <property type="match status" value="1"/>
</dbReference>
<evidence type="ECO:0000313" key="6">
    <source>
        <dbReference type="Proteomes" id="UP000663193"/>
    </source>
</evidence>
<dbReference type="AlphaFoldDB" id="A0A7U2HXV5"/>
<keyword evidence="2" id="KW-0597">Phosphoprotein</keyword>
<proteinExistence type="predicted"/>
<evidence type="ECO:0000313" key="5">
    <source>
        <dbReference type="EMBL" id="QRC95925.1"/>
    </source>
</evidence>
<dbReference type="PROSITE" id="PS00012">
    <property type="entry name" value="PHOSPHOPANTETHEINE"/>
    <property type="match status" value="1"/>
</dbReference>
<evidence type="ECO:0000256" key="3">
    <source>
        <dbReference type="ARBA" id="ARBA00022598"/>
    </source>
</evidence>
<sequence>MGTLKGVVIEHQAIATSSLGHGEALGFTQDTRALQFTSYTFDACIAEMWTTLIHVGFTCVPSERDRHNSLSEAIRRISATWAFLTPTVARLLDRHEISPLSTLALGGEVSRSTDWDIWEGRVRLINGYRPTECCVFSNACLDVNASRSGVIGKSIASVSWVVDPNDHHRLATLGSVGELLVEGPILARGYLDYMEKTAAAFVCDPAWLLEIGRRGRLYETGHLVRYNADGGLVYVGRKDGQVKIRGQRVELGEIEHHVRECIPTVEQMVIMPGNKKEKAVVAVFVQQDNVSTEGGLAARAFFPTKVDEQLSERLPSYMVPGVYIESAKLPTTTSGKTDRWRLREIGASFSAQQLAELRTQSQGPKRQPTTAMEQALQQLWGQVLGIDSHTIGLDDSFSRLGGDSIAAMKLVVEARKQCIQFTAAMVFRASILHDLAILSPHSSTTAFEPLANFSLLSSSLYKATVSSGMQCRPFVALDRVEDIRPVSFVQEHYISDGQRNFVLPSTTSIWI</sequence>
<organism evidence="5 6">
    <name type="scientific">Phaeosphaeria nodorum (strain SN15 / ATCC MYA-4574 / FGSC 10173)</name>
    <name type="common">Glume blotch fungus</name>
    <name type="synonym">Parastagonospora nodorum</name>
    <dbReference type="NCBI Taxonomy" id="321614"/>
    <lineage>
        <taxon>Eukaryota</taxon>
        <taxon>Fungi</taxon>
        <taxon>Dikarya</taxon>
        <taxon>Ascomycota</taxon>
        <taxon>Pezizomycotina</taxon>
        <taxon>Dothideomycetes</taxon>
        <taxon>Pleosporomycetidae</taxon>
        <taxon>Pleosporales</taxon>
        <taxon>Pleosporineae</taxon>
        <taxon>Phaeosphaeriaceae</taxon>
        <taxon>Parastagonospora</taxon>
    </lineage>
</organism>
<dbReference type="InterPro" id="IPR000873">
    <property type="entry name" value="AMP-dep_synth/lig_dom"/>
</dbReference>
<keyword evidence="3" id="KW-0436">Ligase</keyword>
<evidence type="ECO:0000256" key="1">
    <source>
        <dbReference type="ARBA" id="ARBA00022450"/>
    </source>
</evidence>
<dbReference type="RefSeq" id="XP_001795968.1">
    <property type="nucleotide sequence ID" value="XM_001795916.1"/>
</dbReference>
<dbReference type="SUPFAM" id="SSF56801">
    <property type="entry name" value="Acetyl-CoA synthetase-like"/>
    <property type="match status" value="1"/>
</dbReference>
<dbReference type="InterPro" id="IPR036736">
    <property type="entry name" value="ACP-like_sf"/>
</dbReference>
<accession>A0A7U2HXV5</accession>
<dbReference type="Proteomes" id="UP000663193">
    <property type="component" value="Chromosome 6"/>
</dbReference>
<dbReference type="InterPro" id="IPR009081">
    <property type="entry name" value="PP-bd_ACP"/>
</dbReference>
<protein>
    <recommendedName>
        <fullName evidence="4">Carrier domain-containing protein</fullName>
    </recommendedName>
</protein>
<keyword evidence="1" id="KW-0596">Phosphopantetheine</keyword>
<name>A0A7U2HXV5_PHANO</name>
<keyword evidence="6" id="KW-1185">Reference proteome</keyword>
<dbReference type="VEuPathDB" id="FungiDB:JI435_055630"/>
<dbReference type="Gene3D" id="3.30.300.30">
    <property type="match status" value="1"/>
</dbReference>
<feature type="domain" description="Carrier" evidence="4">
    <location>
        <begin position="367"/>
        <end position="443"/>
    </location>
</feature>
<dbReference type="SUPFAM" id="SSF47336">
    <property type="entry name" value="ACP-like"/>
    <property type="match status" value="1"/>
</dbReference>
<dbReference type="InterPro" id="IPR006162">
    <property type="entry name" value="Ppantetheine_attach_site"/>
</dbReference>
<dbReference type="PANTHER" id="PTHR45527">
    <property type="entry name" value="NONRIBOSOMAL PEPTIDE SYNTHETASE"/>
    <property type="match status" value="1"/>
</dbReference>
<gene>
    <name evidence="5" type="ORF">JI435_055630</name>
</gene>
<dbReference type="PROSITE" id="PS50075">
    <property type="entry name" value="CARRIER"/>
    <property type="match status" value="1"/>
</dbReference>
<dbReference type="GO" id="GO:0016874">
    <property type="term" value="F:ligase activity"/>
    <property type="evidence" value="ECO:0007669"/>
    <property type="project" value="UniProtKB-KW"/>
</dbReference>
<dbReference type="Pfam" id="PF00550">
    <property type="entry name" value="PP-binding"/>
    <property type="match status" value="1"/>
</dbReference>
<dbReference type="FunFam" id="3.30.300.30:FF:000015">
    <property type="entry name" value="Nonribosomal peptide synthase SidD"/>
    <property type="match status" value="1"/>
</dbReference>
<evidence type="ECO:0000256" key="2">
    <source>
        <dbReference type="ARBA" id="ARBA00022553"/>
    </source>
</evidence>
<dbReference type="OrthoDB" id="416786at2759"/>
<dbReference type="InterPro" id="IPR042099">
    <property type="entry name" value="ANL_N_sf"/>
</dbReference>
<reference evidence="6" key="1">
    <citation type="journal article" date="2021" name="BMC Genomics">
        <title>Chromosome-level genome assembly and manually-curated proteome of model necrotroph Parastagonospora nodorum Sn15 reveals a genome-wide trove of candidate effector homologs, and redundancy of virulence-related functions within an accessory chromosome.</title>
        <authorList>
            <person name="Bertazzoni S."/>
            <person name="Jones D.A.B."/>
            <person name="Phan H.T."/>
            <person name="Tan K.-C."/>
            <person name="Hane J.K."/>
        </authorList>
    </citation>
    <scope>NUCLEOTIDE SEQUENCE [LARGE SCALE GENOMIC DNA]</scope>
    <source>
        <strain evidence="6">SN15 / ATCC MYA-4574 / FGSC 10173)</strain>
    </source>
</reference>
<dbReference type="Gene3D" id="1.10.1200.10">
    <property type="entry name" value="ACP-like"/>
    <property type="match status" value="1"/>
</dbReference>
<evidence type="ECO:0000259" key="4">
    <source>
        <dbReference type="PROSITE" id="PS50075"/>
    </source>
</evidence>
<dbReference type="PANTHER" id="PTHR45527:SF1">
    <property type="entry name" value="FATTY ACID SYNTHASE"/>
    <property type="match status" value="1"/>
</dbReference>
<dbReference type="OMA" id="VMDLYPC"/>
<dbReference type="CDD" id="cd05918">
    <property type="entry name" value="A_NRPS_SidN3_like"/>
    <property type="match status" value="1"/>
</dbReference>
<dbReference type="KEGG" id="pno:SNOG_05563"/>
<dbReference type="InterPro" id="IPR045851">
    <property type="entry name" value="AMP-bd_C_sf"/>
</dbReference>